<accession>A0A168J5M7</accession>
<dbReference type="AlphaFoldDB" id="A0A168J5M7"/>
<name>A0A168J5M7_MUCCL</name>
<dbReference type="Proteomes" id="UP000077051">
    <property type="component" value="Unassembled WGS sequence"/>
</dbReference>
<keyword evidence="1" id="KW-0732">Signal</keyword>
<organism evidence="2 3">
    <name type="scientific">Mucor lusitanicus CBS 277.49</name>
    <dbReference type="NCBI Taxonomy" id="747725"/>
    <lineage>
        <taxon>Eukaryota</taxon>
        <taxon>Fungi</taxon>
        <taxon>Fungi incertae sedis</taxon>
        <taxon>Mucoromycota</taxon>
        <taxon>Mucoromycotina</taxon>
        <taxon>Mucoromycetes</taxon>
        <taxon>Mucorales</taxon>
        <taxon>Mucorineae</taxon>
        <taxon>Mucoraceae</taxon>
        <taxon>Mucor</taxon>
    </lineage>
</organism>
<proteinExistence type="predicted"/>
<sequence>MKLSLLVAGLFSAVAVKATIYEINFASHSDAVACQTKDTPYINKVSDSHRIIGRKLILIDSDDCDPVILEQFDAFSVIIAGLFSAMVVKAAVYEINFATNADALDCQTRDIKYISKVSDSHVVNDAQLVLTNTKECNPVILEQFDAVCPARVSSSCA</sequence>
<keyword evidence="3" id="KW-1185">Reference proteome</keyword>
<gene>
    <name evidence="2" type="ORF">MUCCIDRAFT_184762</name>
</gene>
<feature type="signal peptide" evidence="1">
    <location>
        <begin position="1"/>
        <end position="18"/>
    </location>
</feature>
<comment type="caution">
    <text evidence="2">The sequence shown here is derived from an EMBL/GenBank/DDBJ whole genome shotgun (WGS) entry which is preliminary data.</text>
</comment>
<evidence type="ECO:0000313" key="3">
    <source>
        <dbReference type="Proteomes" id="UP000077051"/>
    </source>
</evidence>
<dbReference type="EMBL" id="AMYB01000006">
    <property type="protein sequence ID" value="OAD00782.1"/>
    <property type="molecule type" value="Genomic_DNA"/>
</dbReference>
<protein>
    <submittedName>
        <fullName evidence="2">Uncharacterized protein</fullName>
    </submittedName>
</protein>
<evidence type="ECO:0000313" key="2">
    <source>
        <dbReference type="EMBL" id="OAD00782.1"/>
    </source>
</evidence>
<dbReference type="OrthoDB" id="2215165at2759"/>
<reference evidence="2 3" key="1">
    <citation type="submission" date="2015-06" db="EMBL/GenBank/DDBJ databases">
        <title>Expansion of signal transduction pathways in fungi by whole-genome duplication.</title>
        <authorList>
            <consortium name="DOE Joint Genome Institute"/>
            <person name="Corrochano L.M."/>
            <person name="Kuo A."/>
            <person name="Marcet-Houben M."/>
            <person name="Polaino S."/>
            <person name="Salamov A."/>
            <person name="Villalobos J.M."/>
            <person name="Alvarez M.I."/>
            <person name="Avalos J."/>
            <person name="Benito E.P."/>
            <person name="Benoit I."/>
            <person name="Burger G."/>
            <person name="Camino L.P."/>
            <person name="Canovas D."/>
            <person name="Cerda-Olmedo E."/>
            <person name="Cheng J.-F."/>
            <person name="Dominguez A."/>
            <person name="Elias M."/>
            <person name="Eslava A.P."/>
            <person name="Glaser F."/>
            <person name="Grimwood J."/>
            <person name="Gutierrez G."/>
            <person name="Heitman J."/>
            <person name="Henrissat B."/>
            <person name="Iturriaga E.A."/>
            <person name="Lang B.F."/>
            <person name="Lavin J.L."/>
            <person name="Lee S."/>
            <person name="Li W."/>
            <person name="Lindquist E."/>
            <person name="Lopez-Garcia S."/>
            <person name="Luque E.M."/>
            <person name="Marcos A.T."/>
            <person name="Martin J."/>
            <person name="Mccluskey K."/>
            <person name="Medina H.R."/>
            <person name="Miralles-Duran A."/>
            <person name="Miyazaki A."/>
            <person name="Munoz-Torres E."/>
            <person name="Oguiza J.A."/>
            <person name="Ohm R."/>
            <person name="Olmedo M."/>
            <person name="Orejas M."/>
            <person name="Ortiz-Castellanos L."/>
            <person name="Pisabarro A.G."/>
            <person name="Rodriguez-Romero J."/>
            <person name="Ruiz-Herrera J."/>
            <person name="Ruiz-Vazquez R."/>
            <person name="Sanz C."/>
            <person name="Schackwitz W."/>
            <person name="Schmutz J."/>
            <person name="Shahriari M."/>
            <person name="Shelest E."/>
            <person name="Silva-Franco F."/>
            <person name="Soanes D."/>
            <person name="Syed K."/>
            <person name="Tagua V.G."/>
            <person name="Talbot N.J."/>
            <person name="Thon M."/>
            <person name="De Vries R.P."/>
            <person name="Wiebenga A."/>
            <person name="Yadav J.S."/>
            <person name="Braun E.L."/>
            <person name="Baker S."/>
            <person name="Garre V."/>
            <person name="Horwitz B."/>
            <person name="Torres-Martinez S."/>
            <person name="Idnurm A."/>
            <person name="Herrera-Estrella A."/>
            <person name="Gabaldon T."/>
            <person name="Grigoriev I.V."/>
        </authorList>
    </citation>
    <scope>NUCLEOTIDE SEQUENCE [LARGE SCALE GENOMIC DNA]</scope>
    <source>
        <strain evidence="2 3">CBS 277.49</strain>
    </source>
</reference>
<feature type="chain" id="PRO_5007898012" evidence="1">
    <location>
        <begin position="19"/>
        <end position="157"/>
    </location>
</feature>
<dbReference type="VEuPathDB" id="FungiDB:MUCCIDRAFT_184762"/>
<evidence type="ECO:0000256" key="1">
    <source>
        <dbReference type="SAM" id="SignalP"/>
    </source>
</evidence>